<evidence type="ECO:0000313" key="1">
    <source>
        <dbReference type="EMBL" id="CBI29049.3"/>
    </source>
</evidence>
<keyword evidence="2" id="KW-1185">Reference proteome</keyword>
<dbReference type="InParanoid" id="D7TEX6"/>
<dbReference type="HOGENOM" id="CLU_2268738_0_0_1"/>
<sequence>MFILKHFKNHENSKVACRKENDNQNFIENGIVSPKNSKDEGFGDLKLFKKNRNLGNYLQNEVWENLFQNQRGLEEREDDTWPLGYMHKAAMQNRSCLWVQMFL</sequence>
<dbReference type="Proteomes" id="UP000009183">
    <property type="component" value="Chromosome 10"/>
</dbReference>
<protein>
    <submittedName>
        <fullName evidence="1">Uncharacterized protein</fullName>
    </submittedName>
</protein>
<organism evidence="1 2">
    <name type="scientific">Vitis vinifera</name>
    <name type="common">Grape</name>
    <dbReference type="NCBI Taxonomy" id="29760"/>
    <lineage>
        <taxon>Eukaryota</taxon>
        <taxon>Viridiplantae</taxon>
        <taxon>Streptophyta</taxon>
        <taxon>Embryophyta</taxon>
        <taxon>Tracheophyta</taxon>
        <taxon>Spermatophyta</taxon>
        <taxon>Magnoliopsida</taxon>
        <taxon>eudicotyledons</taxon>
        <taxon>Gunneridae</taxon>
        <taxon>Pentapetalae</taxon>
        <taxon>rosids</taxon>
        <taxon>Vitales</taxon>
        <taxon>Vitaceae</taxon>
        <taxon>Viteae</taxon>
        <taxon>Vitis</taxon>
    </lineage>
</organism>
<name>D7TEX6_VITVI</name>
<dbReference type="PaxDb" id="29760-VIT_10s0042g00980.t01"/>
<dbReference type="AlphaFoldDB" id="D7TEX6"/>
<reference evidence="2" key="1">
    <citation type="journal article" date="2007" name="Nature">
        <title>The grapevine genome sequence suggests ancestral hexaploidization in major angiosperm phyla.</title>
        <authorList>
            <consortium name="The French-Italian Public Consortium for Grapevine Genome Characterization."/>
            <person name="Jaillon O."/>
            <person name="Aury J.-M."/>
            <person name="Noel B."/>
            <person name="Policriti A."/>
            <person name="Clepet C."/>
            <person name="Casagrande A."/>
            <person name="Choisne N."/>
            <person name="Aubourg S."/>
            <person name="Vitulo N."/>
            <person name="Jubin C."/>
            <person name="Vezzi A."/>
            <person name="Legeai F."/>
            <person name="Hugueney P."/>
            <person name="Dasilva C."/>
            <person name="Horner D."/>
            <person name="Mica E."/>
            <person name="Jublot D."/>
            <person name="Poulain J."/>
            <person name="Bruyere C."/>
            <person name="Billault A."/>
            <person name="Segurens B."/>
            <person name="Gouyvenoux M."/>
            <person name="Ugarte E."/>
            <person name="Cattonaro F."/>
            <person name="Anthouard V."/>
            <person name="Vico V."/>
            <person name="Del Fabbro C."/>
            <person name="Alaux M."/>
            <person name="Di Gaspero G."/>
            <person name="Dumas V."/>
            <person name="Felice N."/>
            <person name="Paillard S."/>
            <person name="Juman I."/>
            <person name="Moroldo M."/>
            <person name="Scalabrin S."/>
            <person name="Canaguier A."/>
            <person name="Le Clainche I."/>
            <person name="Malacrida G."/>
            <person name="Durand E."/>
            <person name="Pesole G."/>
            <person name="Laucou V."/>
            <person name="Chatelet P."/>
            <person name="Merdinoglu D."/>
            <person name="Delledonne M."/>
            <person name="Pezzotti M."/>
            <person name="Lecharny A."/>
            <person name="Scarpelli C."/>
            <person name="Artiguenave F."/>
            <person name="Pe M.E."/>
            <person name="Valle G."/>
            <person name="Morgante M."/>
            <person name="Caboche M."/>
            <person name="Adam-Blondon A.-F."/>
            <person name="Weissenbach J."/>
            <person name="Quetier F."/>
            <person name="Wincker P."/>
        </authorList>
    </citation>
    <scope>NUCLEOTIDE SEQUENCE [LARGE SCALE GENOMIC DNA]</scope>
    <source>
        <strain evidence="2">cv. Pinot noir / PN40024</strain>
    </source>
</reference>
<accession>D7TEX6</accession>
<dbReference type="EMBL" id="FN595766">
    <property type="protein sequence ID" value="CBI29049.3"/>
    <property type="molecule type" value="Genomic_DNA"/>
</dbReference>
<proteinExistence type="predicted"/>
<evidence type="ECO:0000313" key="2">
    <source>
        <dbReference type="Proteomes" id="UP000009183"/>
    </source>
</evidence>
<gene>
    <name evidence="1" type="ordered locus">VIT_10s0042g00980</name>
</gene>